<feature type="transmembrane region" description="Helical" evidence="1">
    <location>
        <begin position="32"/>
        <end position="50"/>
    </location>
</feature>
<name>A0A7H0I493_9ACTN</name>
<keyword evidence="1" id="KW-1133">Transmembrane helix</keyword>
<dbReference type="KEGG" id="sgj:IAG43_26685"/>
<keyword evidence="3" id="KW-1185">Reference proteome</keyword>
<evidence type="ECO:0000256" key="1">
    <source>
        <dbReference type="SAM" id="Phobius"/>
    </source>
</evidence>
<organism evidence="2 3">
    <name type="scientific">Streptomyces genisteinicus</name>
    <dbReference type="NCBI Taxonomy" id="2768068"/>
    <lineage>
        <taxon>Bacteria</taxon>
        <taxon>Bacillati</taxon>
        <taxon>Actinomycetota</taxon>
        <taxon>Actinomycetes</taxon>
        <taxon>Kitasatosporales</taxon>
        <taxon>Streptomycetaceae</taxon>
        <taxon>Streptomyces</taxon>
    </lineage>
</organism>
<reference evidence="2 3" key="1">
    <citation type="submission" date="2020-08" db="EMBL/GenBank/DDBJ databases">
        <title>A novel species.</title>
        <authorList>
            <person name="Gao J."/>
        </authorList>
    </citation>
    <scope>NUCLEOTIDE SEQUENCE [LARGE SCALE GENOMIC DNA]</scope>
    <source>
        <strain evidence="2 3">CRPJ-33</strain>
    </source>
</reference>
<gene>
    <name evidence="2" type="ORF">IAG43_26685</name>
</gene>
<dbReference type="AlphaFoldDB" id="A0A7H0I493"/>
<evidence type="ECO:0000313" key="3">
    <source>
        <dbReference type="Proteomes" id="UP000516230"/>
    </source>
</evidence>
<protein>
    <submittedName>
        <fullName evidence="2">Uncharacterized protein</fullName>
    </submittedName>
</protein>
<accession>A0A7H0I493</accession>
<evidence type="ECO:0000313" key="2">
    <source>
        <dbReference type="EMBL" id="QNP67609.1"/>
    </source>
</evidence>
<keyword evidence="1" id="KW-0812">Transmembrane</keyword>
<feature type="transmembrane region" description="Helical" evidence="1">
    <location>
        <begin position="55"/>
        <end position="75"/>
    </location>
</feature>
<keyword evidence="1" id="KW-0472">Membrane</keyword>
<proteinExistence type="predicted"/>
<dbReference type="Proteomes" id="UP000516230">
    <property type="component" value="Chromosome"/>
</dbReference>
<dbReference type="EMBL" id="CP060825">
    <property type="protein sequence ID" value="QNP67609.1"/>
    <property type="molecule type" value="Genomic_DNA"/>
</dbReference>
<sequence>MLALFAVLVLAWAIAAGNTALAYVSLGNDVIPIVTGCLLAVGFVIVLRLLHHAWWLALLSVVPGLFVLVGSVQYAPEAALERRGVRETAVVTADSAAGTESKDHRFTLTGPGGELDETLRYRGSDPGIRVGDRIEIVRDPEGVVAMERADEVDPEARLGGLVGGAAAWSVITVAAGWRGHYLRRSGRTPFLDGV</sequence>